<feature type="transmembrane region" description="Helical" evidence="1">
    <location>
        <begin position="93"/>
        <end position="109"/>
    </location>
</feature>
<dbReference type="Proteomes" id="UP001210720">
    <property type="component" value="Unassembled WGS sequence"/>
</dbReference>
<evidence type="ECO:0000313" key="3">
    <source>
        <dbReference type="Proteomes" id="UP001210720"/>
    </source>
</evidence>
<reference evidence="2 3" key="1">
    <citation type="submission" date="2023-01" db="EMBL/GenBank/DDBJ databases">
        <title>Thalassococcus onchidii sp. nov., isolated from a marine invertebrate from the South China Sea.</title>
        <authorList>
            <person name="Xu S."/>
            <person name="Liu Z."/>
            <person name="Xu Y."/>
        </authorList>
    </citation>
    <scope>NUCLEOTIDE SEQUENCE [LARGE SCALE GENOMIC DNA]</scope>
    <source>
        <strain evidence="2 3">KCTC 32084</strain>
    </source>
</reference>
<protein>
    <submittedName>
        <fullName evidence="2">Uncharacterized protein</fullName>
    </submittedName>
</protein>
<keyword evidence="3" id="KW-1185">Reference proteome</keyword>
<feature type="transmembrane region" description="Helical" evidence="1">
    <location>
        <begin position="129"/>
        <end position="146"/>
    </location>
</feature>
<organism evidence="2 3">
    <name type="scientific">Thalassococcus lentus</name>
    <dbReference type="NCBI Taxonomy" id="1210524"/>
    <lineage>
        <taxon>Bacteria</taxon>
        <taxon>Pseudomonadati</taxon>
        <taxon>Pseudomonadota</taxon>
        <taxon>Alphaproteobacteria</taxon>
        <taxon>Rhodobacterales</taxon>
        <taxon>Roseobacteraceae</taxon>
        <taxon>Thalassococcus</taxon>
    </lineage>
</organism>
<gene>
    <name evidence="2" type="ORF">PFY00_04935</name>
</gene>
<proteinExistence type="predicted"/>
<evidence type="ECO:0000256" key="1">
    <source>
        <dbReference type="SAM" id="Phobius"/>
    </source>
</evidence>
<accession>A0ABT4XQ34</accession>
<evidence type="ECO:0000313" key="2">
    <source>
        <dbReference type="EMBL" id="MDA7424061.1"/>
    </source>
</evidence>
<sequence>MGSIRGMMGLICQRDGGRGDGAAERRAASLSAGLILLPGAAAAEVCDKTRPDWDGTPQSMISEAIGLFLSPAGLFLCAAMAMALVFRHAMGTAIVALLWSFFITALVMGLDDPIRAAAVNEGCVAPPTLFIAASTAICLAAVTYTFRREKRL</sequence>
<keyword evidence="1" id="KW-0472">Membrane</keyword>
<comment type="caution">
    <text evidence="2">The sequence shown here is derived from an EMBL/GenBank/DDBJ whole genome shotgun (WGS) entry which is preliminary data.</text>
</comment>
<dbReference type="RefSeq" id="WP_271431389.1">
    <property type="nucleotide sequence ID" value="NZ_JAQIOY010000001.1"/>
</dbReference>
<feature type="transmembrane region" description="Helical" evidence="1">
    <location>
        <begin position="66"/>
        <end position="86"/>
    </location>
</feature>
<keyword evidence="1" id="KW-1133">Transmembrane helix</keyword>
<dbReference type="EMBL" id="JAQIOY010000001">
    <property type="protein sequence ID" value="MDA7424061.1"/>
    <property type="molecule type" value="Genomic_DNA"/>
</dbReference>
<name>A0ABT4XQ34_9RHOB</name>
<keyword evidence="1" id="KW-0812">Transmembrane</keyword>